<evidence type="ECO:0000256" key="3">
    <source>
        <dbReference type="ARBA" id="ARBA00012856"/>
    </source>
</evidence>
<dbReference type="InterPro" id="IPR017925">
    <property type="entry name" value="DHFR_CS"/>
</dbReference>
<dbReference type="PRINTS" id="PR00070">
    <property type="entry name" value="DHFR"/>
</dbReference>
<dbReference type="PANTHER" id="PTHR48069:SF3">
    <property type="entry name" value="DIHYDROFOLATE REDUCTASE"/>
    <property type="match status" value="1"/>
</dbReference>
<name>A0A6N7R0H1_9GAMM</name>
<reference evidence="11 12" key="1">
    <citation type="submission" date="2019-11" db="EMBL/GenBank/DDBJ databases">
        <authorList>
            <person name="Zhang X.Y."/>
        </authorList>
    </citation>
    <scope>NUCLEOTIDE SEQUENCE [LARGE SCALE GENOMIC DNA]</scope>
    <source>
        <strain evidence="11 12">C176</strain>
    </source>
</reference>
<keyword evidence="5 8" id="KW-0521">NADP</keyword>
<evidence type="ECO:0000256" key="1">
    <source>
        <dbReference type="ARBA" id="ARBA00004903"/>
    </source>
</evidence>
<dbReference type="Proteomes" id="UP000433788">
    <property type="component" value="Unassembled WGS sequence"/>
</dbReference>
<sequence>MQNRDTHIILVVAMAENRVIGRNNDLPWRLPDDMRHFVALTRGKPIVMGRKNYESIGRPLPNRTNIVMTRDTHWTAEGCVAVHDVEGALAAATQAAKSTEKSVGVSDELPEIAIIGGAEIYAAFLPIADRIELTRVLAMVEGDTFFPLFEGPEWELASQTHHPADAEHAYDMNFETWRRRRPQ</sequence>
<dbReference type="PIRSF" id="PIRSF000194">
    <property type="entry name" value="DHFR"/>
    <property type="match status" value="1"/>
</dbReference>
<dbReference type="GO" id="GO:0004146">
    <property type="term" value="F:dihydrofolate reductase activity"/>
    <property type="evidence" value="ECO:0007669"/>
    <property type="project" value="UniProtKB-EC"/>
</dbReference>
<evidence type="ECO:0000256" key="4">
    <source>
        <dbReference type="ARBA" id="ARBA00022563"/>
    </source>
</evidence>
<keyword evidence="6 8" id="KW-0560">Oxidoreductase</keyword>
<comment type="similarity">
    <text evidence="2 8 9">Belongs to the dihydrofolate reductase family.</text>
</comment>
<comment type="function">
    <text evidence="7 8">Key enzyme in folate metabolism. Catalyzes an essential reaction for de novo glycine and purine synthesis, and for DNA precursor synthesis.</text>
</comment>
<gene>
    <name evidence="11" type="ORF">GH984_07005</name>
</gene>
<dbReference type="GO" id="GO:0046654">
    <property type="term" value="P:tetrahydrofolate biosynthetic process"/>
    <property type="evidence" value="ECO:0007669"/>
    <property type="project" value="UniProtKB-UniPathway"/>
</dbReference>
<keyword evidence="4 8" id="KW-0554">One-carbon metabolism</keyword>
<dbReference type="Gene3D" id="3.40.430.10">
    <property type="entry name" value="Dihydrofolate Reductase, subunit A"/>
    <property type="match status" value="1"/>
</dbReference>
<dbReference type="PANTHER" id="PTHR48069">
    <property type="entry name" value="DIHYDROFOLATE REDUCTASE"/>
    <property type="match status" value="1"/>
</dbReference>
<dbReference type="GO" id="GO:0046655">
    <property type="term" value="P:folic acid metabolic process"/>
    <property type="evidence" value="ECO:0007669"/>
    <property type="project" value="TreeGrafter"/>
</dbReference>
<dbReference type="AlphaFoldDB" id="A0A6N7R0H1"/>
<comment type="catalytic activity">
    <reaction evidence="8">
        <text>(6S)-5,6,7,8-tetrahydrofolate + NADP(+) = 7,8-dihydrofolate + NADPH + H(+)</text>
        <dbReference type="Rhea" id="RHEA:15009"/>
        <dbReference type="ChEBI" id="CHEBI:15378"/>
        <dbReference type="ChEBI" id="CHEBI:57451"/>
        <dbReference type="ChEBI" id="CHEBI:57453"/>
        <dbReference type="ChEBI" id="CHEBI:57783"/>
        <dbReference type="ChEBI" id="CHEBI:58349"/>
        <dbReference type="EC" id="1.5.1.3"/>
    </reaction>
</comment>
<comment type="pathway">
    <text evidence="1 8">Cofactor biosynthesis; tetrahydrofolate biosynthesis; 5,6,7,8-tetrahydrofolate from 7,8-dihydrofolate: step 1/1.</text>
</comment>
<evidence type="ECO:0000256" key="7">
    <source>
        <dbReference type="ARBA" id="ARBA00025067"/>
    </source>
</evidence>
<dbReference type="SUPFAM" id="SSF53597">
    <property type="entry name" value="Dihydrofolate reductase-like"/>
    <property type="match status" value="1"/>
</dbReference>
<dbReference type="GO" id="GO:0006730">
    <property type="term" value="P:one-carbon metabolic process"/>
    <property type="evidence" value="ECO:0007669"/>
    <property type="project" value="UniProtKB-KW"/>
</dbReference>
<protein>
    <recommendedName>
        <fullName evidence="3 8">Dihydrofolate reductase</fullName>
        <ecNumber evidence="3 8">1.5.1.3</ecNumber>
    </recommendedName>
</protein>
<dbReference type="PROSITE" id="PS00075">
    <property type="entry name" value="DHFR_1"/>
    <property type="match status" value="1"/>
</dbReference>
<dbReference type="Pfam" id="PF00186">
    <property type="entry name" value="DHFR_1"/>
    <property type="match status" value="1"/>
</dbReference>
<dbReference type="EMBL" id="WJPP01000003">
    <property type="protein sequence ID" value="MRH78454.1"/>
    <property type="molecule type" value="Genomic_DNA"/>
</dbReference>
<dbReference type="GO" id="GO:0070401">
    <property type="term" value="F:NADP+ binding"/>
    <property type="evidence" value="ECO:0007669"/>
    <property type="project" value="UniProtKB-ARBA"/>
</dbReference>
<comment type="caution">
    <text evidence="11">The sequence shown here is derived from an EMBL/GenBank/DDBJ whole genome shotgun (WGS) entry which is preliminary data.</text>
</comment>
<proteinExistence type="inferred from homology"/>
<dbReference type="CDD" id="cd00209">
    <property type="entry name" value="DHFR"/>
    <property type="match status" value="1"/>
</dbReference>
<evidence type="ECO:0000256" key="5">
    <source>
        <dbReference type="ARBA" id="ARBA00022857"/>
    </source>
</evidence>
<evidence type="ECO:0000256" key="8">
    <source>
        <dbReference type="PIRNR" id="PIRNR000194"/>
    </source>
</evidence>
<dbReference type="UniPathway" id="UPA00077">
    <property type="reaction ID" value="UER00158"/>
</dbReference>
<dbReference type="PROSITE" id="PS51330">
    <property type="entry name" value="DHFR_2"/>
    <property type="match status" value="1"/>
</dbReference>
<keyword evidence="12" id="KW-1185">Reference proteome</keyword>
<dbReference type="InterPro" id="IPR001796">
    <property type="entry name" value="DHFR_dom"/>
</dbReference>
<evidence type="ECO:0000259" key="10">
    <source>
        <dbReference type="PROSITE" id="PS51330"/>
    </source>
</evidence>
<feature type="domain" description="DHFR" evidence="10">
    <location>
        <begin position="7"/>
        <end position="179"/>
    </location>
</feature>
<evidence type="ECO:0000256" key="6">
    <source>
        <dbReference type="ARBA" id="ARBA00023002"/>
    </source>
</evidence>
<dbReference type="EC" id="1.5.1.3" evidence="3 8"/>
<dbReference type="FunFam" id="3.40.430.10:FF:000001">
    <property type="entry name" value="Dihydrofolate reductase"/>
    <property type="match status" value="1"/>
</dbReference>
<dbReference type="InterPro" id="IPR012259">
    <property type="entry name" value="DHFR"/>
</dbReference>
<dbReference type="GO" id="GO:0005829">
    <property type="term" value="C:cytosol"/>
    <property type="evidence" value="ECO:0007669"/>
    <property type="project" value="TreeGrafter"/>
</dbReference>
<accession>A0A6N7R0H1</accession>
<evidence type="ECO:0000256" key="9">
    <source>
        <dbReference type="RuleBase" id="RU004474"/>
    </source>
</evidence>
<organism evidence="11 12">
    <name type="scientific">Spiribacter salilacus</name>
    <dbReference type="NCBI Taxonomy" id="2664894"/>
    <lineage>
        <taxon>Bacteria</taxon>
        <taxon>Pseudomonadati</taxon>
        <taxon>Pseudomonadota</taxon>
        <taxon>Gammaproteobacteria</taxon>
        <taxon>Chromatiales</taxon>
        <taxon>Ectothiorhodospiraceae</taxon>
        <taxon>Spiribacter</taxon>
    </lineage>
</organism>
<dbReference type="GO" id="GO:0046452">
    <property type="term" value="P:dihydrofolate metabolic process"/>
    <property type="evidence" value="ECO:0007669"/>
    <property type="project" value="TreeGrafter"/>
</dbReference>
<evidence type="ECO:0000313" key="11">
    <source>
        <dbReference type="EMBL" id="MRH78454.1"/>
    </source>
</evidence>
<evidence type="ECO:0000313" key="12">
    <source>
        <dbReference type="Proteomes" id="UP000433788"/>
    </source>
</evidence>
<dbReference type="InterPro" id="IPR024072">
    <property type="entry name" value="DHFR-like_dom_sf"/>
</dbReference>
<evidence type="ECO:0000256" key="2">
    <source>
        <dbReference type="ARBA" id="ARBA00009539"/>
    </source>
</evidence>